<dbReference type="InterPro" id="IPR010432">
    <property type="entry name" value="RDD"/>
</dbReference>
<evidence type="ECO:0000313" key="7">
    <source>
        <dbReference type="EMBL" id="KAF2886254.1"/>
    </source>
</evidence>
<evidence type="ECO:0000256" key="4">
    <source>
        <dbReference type="ARBA" id="ARBA00023136"/>
    </source>
</evidence>
<evidence type="ECO:0000256" key="1">
    <source>
        <dbReference type="ARBA" id="ARBA00004141"/>
    </source>
</evidence>
<comment type="caution">
    <text evidence="7">The sequence shown here is derived from an EMBL/GenBank/DDBJ whole genome shotgun (WGS) entry which is preliminary data.</text>
</comment>
<keyword evidence="3 5" id="KW-1133">Transmembrane helix</keyword>
<organism evidence="7 8">
    <name type="scientific">Ignelater luminosus</name>
    <name type="common">Cucubano</name>
    <name type="synonym">Pyrophorus luminosus</name>
    <dbReference type="NCBI Taxonomy" id="2038154"/>
    <lineage>
        <taxon>Eukaryota</taxon>
        <taxon>Metazoa</taxon>
        <taxon>Ecdysozoa</taxon>
        <taxon>Arthropoda</taxon>
        <taxon>Hexapoda</taxon>
        <taxon>Insecta</taxon>
        <taxon>Pterygota</taxon>
        <taxon>Neoptera</taxon>
        <taxon>Endopterygota</taxon>
        <taxon>Coleoptera</taxon>
        <taxon>Polyphaga</taxon>
        <taxon>Elateriformia</taxon>
        <taxon>Elateroidea</taxon>
        <taxon>Elateridae</taxon>
        <taxon>Agrypninae</taxon>
        <taxon>Pyrophorini</taxon>
        <taxon>Ignelater</taxon>
    </lineage>
</organism>
<dbReference type="OrthoDB" id="10061042at2759"/>
<feature type="transmembrane region" description="Helical" evidence="5">
    <location>
        <begin position="147"/>
        <end position="168"/>
    </location>
</feature>
<keyword evidence="2 5" id="KW-0812">Transmembrane</keyword>
<keyword evidence="8" id="KW-1185">Reference proteome</keyword>
<dbReference type="PANTHER" id="PTHR13659">
    <property type="entry name" value="AUTOSOMAL HIGHLY CONSERVED PROTEIN"/>
    <property type="match status" value="1"/>
</dbReference>
<dbReference type="Pfam" id="PF06271">
    <property type="entry name" value="RDD"/>
    <property type="match status" value="1"/>
</dbReference>
<dbReference type="PANTHER" id="PTHR13659:SF5">
    <property type="entry name" value="PROTEIN FAM8A1"/>
    <property type="match status" value="1"/>
</dbReference>
<dbReference type="GO" id="GO:0016020">
    <property type="term" value="C:membrane"/>
    <property type="evidence" value="ECO:0007669"/>
    <property type="project" value="UniProtKB-SubCell"/>
</dbReference>
<dbReference type="Proteomes" id="UP000801492">
    <property type="component" value="Unassembled WGS sequence"/>
</dbReference>
<feature type="transmembrane region" description="Helical" evidence="5">
    <location>
        <begin position="217"/>
        <end position="236"/>
    </location>
</feature>
<feature type="transmembrane region" description="Helical" evidence="5">
    <location>
        <begin position="92"/>
        <end position="114"/>
    </location>
</feature>
<evidence type="ECO:0000313" key="8">
    <source>
        <dbReference type="Proteomes" id="UP000801492"/>
    </source>
</evidence>
<proteinExistence type="predicted"/>
<evidence type="ECO:0000259" key="6">
    <source>
        <dbReference type="Pfam" id="PF06271"/>
    </source>
</evidence>
<keyword evidence="4 5" id="KW-0472">Membrane</keyword>
<reference evidence="7" key="1">
    <citation type="submission" date="2019-08" db="EMBL/GenBank/DDBJ databases">
        <title>The genome of the North American firefly Photinus pyralis.</title>
        <authorList>
            <consortium name="Photinus pyralis genome working group"/>
            <person name="Fallon T.R."/>
            <person name="Sander Lower S.E."/>
            <person name="Weng J.-K."/>
        </authorList>
    </citation>
    <scope>NUCLEOTIDE SEQUENCE</scope>
    <source>
        <strain evidence="7">TRF0915ILg1</strain>
        <tissue evidence="7">Whole body</tissue>
    </source>
</reference>
<gene>
    <name evidence="7" type="ORF">ILUMI_19919</name>
</gene>
<evidence type="ECO:0000256" key="5">
    <source>
        <dbReference type="SAM" id="Phobius"/>
    </source>
</evidence>
<dbReference type="EMBL" id="VTPC01088215">
    <property type="protein sequence ID" value="KAF2886254.1"/>
    <property type="molecule type" value="Genomic_DNA"/>
</dbReference>
<comment type="subcellular location">
    <subcellularLocation>
        <location evidence="1">Membrane</location>
        <topology evidence="1">Multi-pass membrane protein</topology>
    </subcellularLocation>
</comment>
<dbReference type="AlphaFoldDB" id="A0A8K0CF93"/>
<evidence type="ECO:0000256" key="3">
    <source>
        <dbReference type="ARBA" id="ARBA00022989"/>
    </source>
</evidence>
<evidence type="ECO:0000256" key="2">
    <source>
        <dbReference type="ARBA" id="ARBA00022692"/>
    </source>
</evidence>
<sequence length="264" mass="30708">MNNNNNSMYSSHGNCTVSETRQEYMSKLQKWIEEVRKHNEITFSLWCAYSSQHMQHVSNANANPSIAPVNEPLIFNRPGFYIYIIPPMWKRIVAEIIDFLILFVIKMFLTIIVLESFDIIDIENYGLNSFHKKLQNPKLAMQMSVEILMLEILHRLIVCCYETYWLVVRCATPGKRYMGLAVVHVDNITHVQGQLEETVLAHPCTPLNIKDAIFRALLKNVFIGLLLPICFVLLFFKYNRTGYDLMTNSLVVEYNPNPPMQENR</sequence>
<protein>
    <recommendedName>
        <fullName evidence="6">RDD domain-containing protein</fullName>
    </recommendedName>
</protein>
<name>A0A8K0CF93_IGNLU</name>
<feature type="domain" description="RDD" evidence="6">
    <location>
        <begin position="86"/>
        <end position="186"/>
    </location>
</feature>
<dbReference type="InterPro" id="IPR039871">
    <property type="entry name" value="FAM8A1"/>
</dbReference>
<accession>A0A8K0CF93</accession>